<dbReference type="PROSITE" id="PS50994">
    <property type="entry name" value="INTEGRASE"/>
    <property type="match status" value="1"/>
</dbReference>
<protein>
    <submittedName>
        <fullName evidence="2">8057_t:CDS:1</fullName>
    </submittedName>
</protein>
<dbReference type="Proteomes" id="UP000789831">
    <property type="component" value="Unassembled WGS sequence"/>
</dbReference>
<dbReference type="InterPro" id="IPR001584">
    <property type="entry name" value="Integrase_cat-core"/>
</dbReference>
<sequence>MPVVSYSPMEHLQMDLVDFTFLWAILLKTKETVIVGDALVSLFAQWDASSILQSDNDKEFVSNIIKNICMALGITIQHGRPRYPQSQGQIEQLNQTIGREFTKMMWDEENQLQNVNWKDNLQKFIFSYNTTRHSAHNKTPRE</sequence>
<evidence type="ECO:0000313" key="3">
    <source>
        <dbReference type="Proteomes" id="UP000789831"/>
    </source>
</evidence>
<evidence type="ECO:0000313" key="2">
    <source>
        <dbReference type="EMBL" id="CAG8696857.1"/>
    </source>
</evidence>
<feature type="non-terminal residue" evidence="2">
    <location>
        <position position="142"/>
    </location>
</feature>
<evidence type="ECO:0000259" key="1">
    <source>
        <dbReference type="PROSITE" id="PS50994"/>
    </source>
</evidence>
<dbReference type="InterPro" id="IPR036397">
    <property type="entry name" value="RNaseH_sf"/>
</dbReference>
<dbReference type="GO" id="GO:0005634">
    <property type="term" value="C:nucleus"/>
    <property type="evidence" value="ECO:0007669"/>
    <property type="project" value="UniProtKB-ARBA"/>
</dbReference>
<reference evidence="2" key="1">
    <citation type="submission" date="2021-06" db="EMBL/GenBank/DDBJ databases">
        <authorList>
            <person name="Kallberg Y."/>
            <person name="Tangrot J."/>
            <person name="Rosling A."/>
        </authorList>
    </citation>
    <scope>NUCLEOTIDE SEQUENCE</scope>
    <source>
        <strain evidence="2">MT106</strain>
    </source>
</reference>
<keyword evidence="3" id="KW-1185">Reference proteome</keyword>
<dbReference type="GO" id="GO:0003676">
    <property type="term" value="F:nucleic acid binding"/>
    <property type="evidence" value="ECO:0007669"/>
    <property type="project" value="InterPro"/>
</dbReference>
<dbReference type="Gene3D" id="3.30.420.10">
    <property type="entry name" value="Ribonuclease H-like superfamily/Ribonuclease H"/>
    <property type="match status" value="1"/>
</dbReference>
<dbReference type="InterPro" id="IPR050951">
    <property type="entry name" value="Retrovirus_Pol_polyprotein"/>
</dbReference>
<dbReference type="OrthoDB" id="10267344at2759"/>
<name>A0A9N9HJC8_9GLOM</name>
<proteinExistence type="predicted"/>
<gene>
    <name evidence="2" type="ORF">AGERDE_LOCUS13310</name>
</gene>
<accession>A0A9N9HJC8</accession>
<dbReference type="PANTHER" id="PTHR37984:SF5">
    <property type="entry name" value="PROTEIN NYNRIN-LIKE"/>
    <property type="match status" value="1"/>
</dbReference>
<feature type="domain" description="Integrase catalytic" evidence="1">
    <location>
        <begin position="21"/>
        <end position="142"/>
    </location>
</feature>
<dbReference type="Pfam" id="PF13683">
    <property type="entry name" value="rve_3"/>
    <property type="match status" value="1"/>
</dbReference>
<dbReference type="PANTHER" id="PTHR37984">
    <property type="entry name" value="PROTEIN CBG26694"/>
    <property type="match status" value="1"/>
</dbReference>
<comment type="caution">
    <text evidence="2">The sequence shown here is derived from an EMBL/GenBank/DDBJ whole genome shotgun (WGS) entry which is preliminary data.</text>
</comment>
<dbReference type="GO" id="GO:0015074">
    <property type="term" value="P:DNA integration"/>
    <property type="evidence" value="ECO:0007669"/>
    <property type="project" value="InterPro"/>
</dbReference>
<dbReference type="EMBL" id="CAJVPL010016877">
    <property type="protein sequence ID" value="CAG8696857.1"/>
    <property type="molecule type" value="Genomic_DNA"/>
</dbReference>
<dbReference type="AlphaFoldDB" id="A0A9N9HJC8"/>
<dbReference type="SUPFAM" id="SSF53098">
    <property type="entry name" value="Ribonuclease H-like"/>
    <property type="match status" value="1"/>
</dbReference>
<organism evidence="2 3">
    <name type="scientific">Ambispora gerdemannii</name>
    <dbReference type="NCBI Taxonomy" id="144530"/>
    <lineage>
        <taxon>Eukaryota</taxon>
        <taxon>Fungi</taxon>
        <taxon>Fungi incertae sedis</taxon>
        <taxon>Mucoromycota</taxon>
        <taxon>Glomeromycotina</taxon>
        <taxon>Glomeromycetes</taxon>
        <taxon>Archaeosporales</taxon>
        <taxon>Ambisporaceae</taxon>
        <taxon>Ambispora</taxon>
    </lineage>
</organism>
<dbReference type="InterPro" id="IPR012337">
    <property type="entry name" value="RNaseH-like_sf"/>
</dbReference>